<evidence type="ECO:0000256" key="1">
    <source>
        <dbReference type="ARBA" id="ARBA00022723"/>
    </source>
</evidence>
<evidence type="ECO:0000256" key="4">
    <source>
        <dbReference type="PROSITE-ProRule" id="PRU00134"/>
    </source>
</evidence>
<dbReference type="Pfam" id="PF26632">
    <property type="entry name" value="DUF8205"/>
    <property type="match status" value="1"/>
</dbReference>
<dbReference type="Pfam" id="PF01753">
    <property type="entry name" value="zf-MYND"/>
    <property type="match status" value="1"/>
</dbReference>
<dbReference type="PROSITE" id="PS50865">
    <property type="entry name" value="ZF_MYND_2"/>
    <property type="match status" value="1"/>
</dbReference>
<gene>
    <name evidence="6" type="ORF">GGX14DRAFT_479690</name>
</gene>
<evidence type="ECO:0000259" key="5">
    <source>
        <dbReference type="PROSITE" id="PS50865"/>
    </source>
</evidence>
<evidence type="ECO:0000313" key="6">
    <source>
        <dbReference type="EMBL" id="KAJ7192715.1"/>
    </source>
</evidence>
<keyword evidence="2 4" id="KW-0863">Zinc-finger</keyword>
<dbReference type="InterPro" id="IPR058518">
    <property type="entry name" value="DUF8205"/>
</dbReference>
<dbReference type="Proteomes" id="UP001219525">
    <property type="component" value="Unassembled WGS sequence"/>
</dbReference>
<accession>A0AAD6USL5</accession>
<organism evidence="6 7">
    <name type="scientific">Mycena pura</name>
    <dbReference type="NCBI Taxonomy" id="153505"/>
    <lineage>
        <taxon>Eukaryota</taxon>
        <taxon>Fungi</taxon>
        <taxon>Dikarya</taxon>
        <taxon>Basidiomycota</taxon>
        <taxon>Agaricomycotina</taxon>
        <taxon>Agaricomycetes</taxon>
        <taxon>Agaricomycetidae</taxon>
        <taxon>Agaricales</taxon>
        <taxon>Marasmiineae</taxon>
        <taxon>Mycenaceae</taxon>
        <taxon>Mycena</taxon>
    </lineage>
</organism>
<name>A0AAD6USL5_9AGAR</name>
<dbReference type="SUPFAM" id="SSF144232">
    <property type="entry name" value="HIT/MYND zinc finger-like"/>
    <property type="match status" value="1"/>
</dbReference>
<dbReference type="AlphaFoldDB" id="A0AAD6USL5"/>
<comment type="caution">
    <text evidence="6">The sequence shown here is derived from an EMBL/GenBank/DDBJ whole genome shotgun (WGS) entry which is preliminary data.</text>
</comment>
<dbReference type="EMBL" id="JARJCW010000116">
    <property type="protein sequence ID" value="KAJ7192715.1"/>
    <property type="molecule type" value="Genomic_DNA"/>
</dbReference>
<dbReference type="PROSITE" id="PS01360">
    <property type="entry name" value="ZF_MYND_1"/>
    <property type="match status" value="1"/>
</dbReference>
<evidence type="ECO:0000313" key="7">
    <source>
        <dbReference type="Proteomes" id="UP001219525"/>
    </source>
</evidence>
<keyword evidence="3" id="KW-0862">Zinc</keyword>
<dbReference type="InterPro" id="IPR002893">
    <property type="entry name" value="Znf_MYND"/>
</dbReference>
<reference evidence="6" key="1">
    <citation type="submission" date="2023-03" db="EMBL/GenBank/DDBJ databases">
        <title>Massive genome expansion in bonnet fungi (Mycena s.s.) driven by repeated elements and novel gene families across ecological guilds.</title>
        <authorList>
            <consortium name="Lawrence Berkeley National Laboratory"/>
            <person name="Harder C.B."/>
            <person name="Miyauchi S."/>
            <person name="Viragh M."/>
            <person name="Kuo A."/>
            <person name="Thoen E."/>
            <person name="Andreopoulos B."/>
            <person name="Lu D."/>
            <person name="Skrede I."/>
            <person name="Drula E."/>
            <person name="Henrissat B."/>
            <person name="Morin E."/>
            <person name="Kohler A."/>
            <person name="Barry K."/>
            <person name="LaButti K."/>
            <person name="Morin E."/>
            <person name="Salamov A."/>
            <person name="Lipzen A."/>
            <person name="Mereny Z."/>
            <person name="Hegedus B."/>
            <person name="Baldrian P."/>
            <person name="Stursova M."/>
            <person name="Weitz H."/>
            <person name="Taylor A."/>
            <person name="Grigoriev I.V."/>
            <person name="Nagy L.G."/>
            <person name="Martin F."/>
            <person name="Kauserud H."/>
        </authorList>
    </citation>
    <scope>NUCLEOTIDE SEQUENCE</scope>
    <source>
        <strain evidence="6">9144</strain>
    </source>
</reference>
<feature type="domain" description="MYND-type" evidence="5">
    <location>
        <begin position="48"/>
        <end position="90"/>
    </location>
</feature>
<keyword evidence="7" id="KW-1185">Reference proteome</keyword>
<sequence length="362" mass="40136">MSQPGPKPFSATVASRIHREHKKEFKNITALVSRAAESRPKQEFVTACRSCDRKSTDPDVALQKCKACKAVWYCSKECQRAHWPVHKQNCSPVEGAGIHKLIQSFSANAVLSGVLRTCCIRAFNLHMNPLLDGPFFVHVEVGIEHSDVREFLDTFCGGPSQAEGANGKPPRGMLQIKTFTPMHLEGTMERLAESRRKIWKEARGQAPPDDPVGLIEFTKGDGNMTLTVGWQIPAPLLNPALVDAPMQWTSPTTGETTYKPMTINSSLQWLNSQIRLDTKNQFRMRTNMTPFDIQVIRDAANPSTASKPALALRVKIMREPIYHPCVIDEETGVGKRISLLDGAEWAPDSPGYPDSSTSDEQA</sequence>
<proteinExistence type="predicted"/>
<dbReference type="GO" id="GO:0008270">
    <property type="term" value="F:zinc ion binding"/>
    <property type="evidence" value="ECO:0007669"/>
    <property type="project" value="UniProtKB-KW"/>
</dbReference>
<keyword evidence="1" id="KW-0479">Metal-binding</keyword>
<evidence type="ECO:0000256" key="2">
    <source>
        <dbReference type="ARBA" id="ARBA00022771"/>
    </source>
</evidence>
<protein>
    <recommendedName>
        <fullName evidence="5">MYND-type domain-containing protein</fullName>
    </recommendedName>
</protein>
<evidence type="ECO:0000256" key="3">
    <source>
        <dbReference type="ARBA" id="ARBA00022833"/>
    </source>
</evidence>
<dbReference type="Gene3D" id="6.10.140.2220">
    <property type="match status" value="1"/>
</dbReference>